<dbReference type="NCBIfam" id="NF002937">
    <property type="entry name" value="PRK03584.1"/>
    <property type="match status" value="1"/>
</dbReference>
<evidence type="ECO:0000256" key="3">
    <source>
        <dbReference type="ARBA" id="ARBA00022741"/>
    </source>
</evidence>
<feature type="domain" description="AMP-dependent synthetase/ligase" evidence="5">
    <location>
        <begin position="91"/>
        <end position="469"/>
    </location>
</feature>
<gene>
    <name evidence="7" type="ORF">RHODO2019_05390</name>
</gene>
<evidence type="ECO:0000313" key="8">
    <source>
        <dbReference type="Proteomes" id="UP001164965"/>
    </source>
</evidence>
<dbReference type="Proteomes" id="UP001164965">
    <property type="component" value="Chromosome"/>
</dbReference>
<dbReference type="InterPro" id="IPR005914">
    <property type="entry name" value="Acac_CoA_synth"/>
</dbReference>
<dbReference type="InterPro" id="IPR042099">
    <property type="entry name" value="ANL_N_sf"/>
</dbReference>
<name>A0ABY6P4D2_9NOCA</name>
<dbReference type="Gene3D" id="3.30.300.30">
    <property type="match status" value="1"/>
</dbReference>
<dbReference type="NCBIfam" id="TIGR01217">
    <property type="entry name" value="ac_ac_CoA_syn"/>
    <property type="match status" value="1"/>
</dbReference>
<dbReference type="SUPFAM" id="SSF56801">
    <property type="entry name" value="Acetyl-CoA synthetase-like"/>
    <property type="match status" value="1"/>
</dbReference>
<keyword evidence="3" id="KW-0547">Nucleotide-binding</keyword>
<evidence type="ECO:0000259" key="6">
    <source>
        <dbReference type="Pfam" id="PF13193"/>
    </source>
</evidence>
<evidence type="ECO:0000256" key="1">
    <source>
        <dbReference type="ARBA" id="ARBA00006432"/>
    </source>
</evidence>
<sequence>MPEPQPIWTPGPEAAGSRIVAFAREASTLTGQDLSAYADLQRWSATELEAFWSLVWSTFGVRSTTPVEQVLTGRELPGARWFTETTLSYVEHALRGDRDRRAVVEVDESGHEHATTIGELRAEVASVAAALRGLGVQPGDRVIGYLPNTRVSVVAFLATASLGAIWSACGQDYGPSAAADRFGQLRPTVLVSADGYTYGGTTHDRRAAVAELAAALPTLTAVLVADVVGAGHPLVAGVPVQDWGQVLAQPAELVILDVAFDHPLWVLFSSGTTGKPKGIVHGHGGILLAHLAALGLNLDLGGGDTFFWYTTTNWMMWNLNVGGLLLGAAVVLYDGSPAHPGPDALWEVVERLGVTVFGVSPGFLLAGEKAGLTPGTEHDLTALRTLGVTGSALHGSAFPWVRDHVGQRVQVVSTSGGTDVAVGFVGSAPTLPVVAGEIAAAALGVALDAFGPHGESLRDAVGELVVTAPMPSMPVFFWDDPDGSRYREAYFETYPGVWRHGDWITLTSRGTVVVHGRSDSTLNRNGVRLGSADIYDVVERFPEVRESLVIGAEMPDGSYWMPLFLVLEDGVELDDDLRGRIVEALKRDASPRHVPQEMVVVDAIPHTRTGKKLEVPVKRVLQGADPATALSLGAVDDPTLIEQFVRMGAERRAR</sequence>
<dbReference type="Pfam" id="PF00501">
    <property type="entry name" value="AMP-binding"/>
    <property type="match status" value="1"/>
</dbReference>
<dbReference type="InterPro" id="IPR025110">
    <property type="entry name" value="AMP-bd_C"/>
</dbReference>
<protein>
    <submittedName>
        <fullName evidence="7">Acetoacetate--CoA ligase</fullName>
        <ecNumber evidence="7">6.2.1.16</ecNumber>
    </submittedName>
</protein>
<accession>A0ABY6P4D2</accession>
<evidence type="ECO:0000313" key="7">
    <source>
        <dbReference type="EMBL" id="UZJ26534.1"/>
    </source>
</evidence>
<dbReference type="PANTHER" id="PTHR42921:SF1">
    <property type="entry name" value="ACETOACETYL-COA SYNTHETASE"/>
    <property type="match status" value="1"/>
</dbReference>
<evidence type="ECO:0000256" key="4">
    <source>
        <dbReference type="ARBA" id="ARBA00022840"/>
    </source>
</evidence>
<proteinExistence type="inferred from homology"/>
<reference evidence="7" key="1">
    <citation type="submission" date="2022-10" db="EMBL/GenBank/DDBJ databases">
        <title>Rhodococcus sp.75.</title>
        <authorList>
            <person name="Sun M."/>
        </authorList>
    </citation>
    <scope>NUCLEOTIDE SEQUENCE</scope>
    <source>
        <strain evidence="7">75</strain>
    </source>
</reference>
<dbReference type="EC" id="6.2.1.16" evidence="7"/>
<dbReference type="Pfam" id="PF13193">
    <property type="entry name" value="AMP-binding_C"/>
    <property type="match status" value="1"/>
</dbReference>
<dbReference type="PANTHER" id="PTHR42921">
    <property type="entry name" value="ACETOACETYL-COA SYNTHETASE"/>
    <property type="match status" value="1"/>
</dbReference>
<keyword evidence="8" id="KW-1185">Reference proteome</keyword>
<comment type="similarity">
    <text evidence="1">Belongs to the ATP-dependent AMP-binding enzyme family.</text>
</comment>
<evidence type="ECO:0000259" key="5">
    <source>
        <dbReference type="Pfam" id="PF00501"/>
    </source>
</evidence>
<dbReference type="Gene3D" id="3.40.50.12780">
    <property type="entry name" value="N-terminal domain of ligase-like"/>
    <property type="match status" value="1"/>
</dbReference>
<dbReference type="GO" id="GO:0030729">
    <property type="term" value="F:acetoacetate-CoA ligase activity"/>
    <property type="evidence" value="ECO:0007669"/>
    <property type="project" value="UniProtKB-EC"/>
</dbReference>
<dbReference type="EMBL" id="CP110615">
    <property type="protein sequence ID" value="UZJ26534.1"/>
    <property type="molecule type" value="Genomic_DNA"/>
</dbReference>
<keyword evidence="4" id="KW-0067">ATP-binding</keyword>
<dbReference type="PROSITE" id="PS00455">
    <property type="entry name" value="AMP_BINDING"/>
    <property type="match status" value="1"/>
</dbReference>
<dbReference type="InterPro" id="IPR000873">
    <property type="entry name" value="AMP-dep_synth/lig_dom"/>
</dbReference>
<feature type="domain" description="AMP-binding enzyme C-terminal" evidence="6">
    <location>
        <begin position="537"/>
        <end position="611"/>
    </location>
</feature>
<dbReference type="InterPro" id="IPR020845">
    <property type="entry name" value="AMP-binding_CS"/>
</dbReference>
<evidence type="ECO:0000256" key="2">
    <source>
        <dbReference type="ARBA" id="ARBA00022598"/>
    </source>
</evidence>
<organism evidence="7 8">
    <name type="scientific">Rhodococcus antarcticus</name>
    <dbReference type="NCBI Taxonomy" id="2987751"/>
    <lineage>
        <taxon>Bacteria</taxon>
        <taxon>Bacillati</taxon>
        <taxon>Actinomycetota</taxon>
        <taxon>Actinomycetes</taxon>
        <taxon>Mycobacteriales</taxon>
        <taxon>Nocardiaceae</taxon>
        <taxon>Rhodococcus</taxon>
    </lineage>
</organism>
<dbReference type="InterPro" id="IPR045851">
    <property type="entry name" value="AMP-bd_C_sf"/>
</dbReference>
<keyword evidence="2 7" id="KW-0436">Ligase</keyword>